<dbReference type="Pfam" id="PF00890">
    <property type="entry name" value="FAD_binding_2"/>
    <property type="match status" value="1"/>
</dbReference>
<feature type="non-terminal residue" evidence="6">
    <location>
        <position position="1"/>
    </location>
</feature>
<dbReference type="AlphaFoldDB" id="A0A9P4LID5"/>
<keyword evidence="2" id="KW-0285">Flavoprotein</keyword>
<dbReference type="InterPro" id="IPR050315">
    <property type="entry name" value="FAD-oxidoreductase_2"/>
</dbReference>
<accession>A0A9P4LID5</accession>
<dbReference type="EMBL" id="ML978277">
    <property type="protein sequence ID" value="KAF2025019.1"/>
    <property type="molecule type" value="Genomic_DNA"/>
</dbReference>
<dbReference type="PANTHER" id="PTHR43400">
    <property type="entry name" value="FUMARATE REDUCTASE"/>
    <property type="match status" value="1"/>
</dbReference>
<comment type="caution">
    <text evidence="6">The sequence shown here is derived from an EMBL/GenBank/DDBJ whole genome shotgun (WGS) entry which is preliminary data.</text>
</comment>
<dbReference type="InterPro" id="IPR003953">
    <property type="entry name" value="FAD-dep_OxRdtase_2_FAD-bd"/>
</dbReference>
<name>A0A9P4LID5_9PLEO</name>
<keyword evidence="4" id="KW-0560">Oxidoreductase</keyword>
<keyword evidence="7" id="KW-1185">Reference proteome</keyword>
<dbReference type="Proteomes" id="UP000799777">
    <property type="component" value="Unassembled WGS sequence"/>
</dbReference>
<protein>
    <recommendedName>
        <fullName evidence="5">FAD-dependent oxidoreductase 2 FAD-binding domain-containing protein</fullName>
    </recommendedName>
</protein>
<evidence type="ECO:0000256" key="1">
    <source>
        <dbReference type="ARBA" id="ARBA00001974"/>
    </source>
</evidence>
<keyword evidence="3" id="KW-0274">FAD</keyword>
<comment type="cofactor">
    <cofactor evidence="1">
        <name>FAD</name>
        <dbReference type="ChEBI" id="CHEBI:57692"/>
    </cofactor>
</comment>
<dbReference type="InterPro" id="IPR036188">
    <property type="entry name" value="FAD/NAD-bd_sf"/>
</dbReference>
<evidence type="ECO:0000256" key="4">
    <source>
        <dbReference type="ARBA" id="ARBA00023002"/>
    </source>
</evidence>
<evidence type="ECO:0000313" key="7">
    <source>
        <dbReference type="Proteomes" id="UP000799777"/>
    </source>
</evidence>
<evidence type="ECO:0000256" key="3">
    <source>
        <dbReference type="ARBA" id="ARBA00022827"/>
    </source>
</evidence>
<evidence type="ECO:0000256" key="2">
    <source>
        <dbReference type="ARBA" id="ARBA00022630"/>
    </source>
</evidence>
<organism evidence="6 7">
    <name type="scientific">Setomelanomma holmii</name>
    <dbReference type="NCBI Taxonomy" id="210430"/>
    <lineage>
        <taxon>Eukaryota</taxon>
        <taxon>Fungi</taxon>
        <taxon>Dikarya</taxon>
        <taxon>Ascomycota</taxon>
        <taxon>Pezizomycotina</taxon>
        <taxon>Dothideomycetes</taxon>
        <taxon>Pleosporomycetidae</taxon>
        <taxon>Pleosporales</taxon>
        <taxon>Pleosporineae</taxon>
        <taxon>Phaeosphaeriaceae</taxon>
        <taxon>Setomelanomma</taxon>
    </lineage>
</organism>
<gene>
    <name evidence="6" type="ORF">EK21DRAFT_19617</name>
</gene>
<dbReference type="SUPFAM" id="SSF56425">
    <property type="entry name" value="Succinate dehydrogenase/fumarate reductase flavoprotein, catalytic domain"/>
    <property type="match status" value="1"/>
</dbReference>
<proteinExistence type="predicted"/>
<dbReference type="GO" id="GO:0016491">
    <property type="term" value="F:oxidoreductase activity"/>
    <property type="evidence" value="ECO:0007669"/>
    <property type="project" value="UniProtKB-KW"/>
</dbReference>
<dbReference type="PANTHER" id="PTHR43400:SF7">
    <property type="entry name" value="FAD-DEPENDENT OXIDOREDUCTASE 2 FAD BINDING DOMAIN-CONTAINING PROTEIN"/>
    <property type="match status" value="1"/>
</dbReference>
<reference evidence="6" key="1">
    <citation type="journal article" date="2020" name="Stud. Mycol.">
        <title>101 Dothideomycetes genomes: a test case for predicting lifestyles and emergence of pathogens.</title>
        <authorList>
            <person name="Haridas S."/>
            <person name="Albert R."/>
            <person name="Binder M."/>
            <person name="Bloem J."/>
            <person name="Labutti K."/>
            <person name="Salamov A."/>
            <person name="Andreopoulos B."/>
            <person name="Baker S."/>
            <person name="Barry K."/>
            <person name="Bills G."/>
            <person name="Bluhm B."/>
            <person name="Cannon C."/>
            <person name="Castanera R."/>
            <person name="Culley D."/>
            <person name="Daum C."/>
            <person name="Ezra D."/>
            <person name="Gonzalez J."/>
            <person name="Henrissat B."/>
            <person name="Kuo A."/>
            <person name="Liang C."/>
            <person name="Lipzen A."/>
            <person name="Lutzoni F."/>
            <person name="Magnuson J."/>
            <person name="Mondo S."/>
            <person name="Nolan M."/>
            <person name="Ohm R."/>
            <person name="Pangilinan J."/>
            <person name="Park H.-J."/>
            <person name="Ramirez L."/>
            <person name="Alfaro M."/>
            <person name="Sun H."/>
            <person name="Tritt A."/>
            <person name="Yoshinaga Y."/>
            <person name="Zwiers L.-H."/>
            <person name="Turgeon B."/>
            <person name="Goodwin S."/>
            <person name="Spatafora J."/>
            <person name="Crous P."/>
            <person name="Grigoriev I."/>
        </authorList>
    </citation>
    <scope>NUCLEOTIDE SEQUENCE</scope>
    <source>
        <strain evidence="6">CBS 110217</strain>
    </source>
</reference>
<dbReference type="OrthoDB" id="7777654at2759"/>
<feature type="domain" description="FAD-dependent oxidoreductase 2 FAD-binding" evidence="5">
    <location>
        <begin position="17"/>
        <end position="125"/>
    </location>
</feature>
<evidence type="ECO:0000259" key="5">
    <source>
        <dbReference type="Pfam" id="PF00890"/>
    </source>
</evidence>
<dbReference type="InterPro" id="IPR027477">
    <property type="entry name" value="Succ_DH/fumarate_Rdtase_cat_sf"/>
</dbReference>
<dbReference type="Gene3D" id="3.50.50.60">
    <property type="entry name" value="FAD/NAD(P)-binding domain"/>
    <property type="match status" value="1"/>
</dbReference>
<dbReference type="Gene3D" id="3.90.700.10">
    <property type="entry name" value="Succinate dehydrogenase/fumarate reductase flavoprotein, catalytic domain"/>
    <property type="match status" value="1"/>
</dbReference>
<evidence type="ECO:0000313" key="6">
    <source>
        <dbReference type="EMBL" id="KAF2025019.1"/>
    </source>
</evidence>
<feature type="non-terminal residue" evidence="6">
    <location>
        <position position="129"/>
    </location>
</feature>
<sequence>LKRFRLGWVYDTTDQEPEKADTIHDLAIKLGIDSDALEKTVKKFNIACNDKPFDLMKLDGKATKVLTSEKSNWANPIDTPPFYAYPVTAHLTFTYGGIRTNTDAQVLSTNGIPIPGLWVVGELTGLFYN</sequence>